<dbReference type="InterPro" id="IPR000620">
    <property type="entry name" value="EamA_dom"/>
</dbReference>
<feature type="transmembrane region" description="Helical" evidence="5">
    <location>
        <begin position="262"/>
        <end position="279"/>
    </location>
</feature>
<evidence type="ECO:0000256" key="2">
    <source>
        <dbReference type="ARBA" id="ARBA00022692"/>
    </source>
</evidence>
<name>A0A0F5V9Y7_9GAMM</name>
<evidence type="ECO:0000259" key="6">
    <source>
        <dbReference type="Pfam" id="PF00892"/>
    </source>
</evidence>
<comment type="subcellular location">
    <subcellularLocation>
        <location evidence="1">Membrane</location>
        <topology evidence="1">Multi-pass membrane protein</topology>
    </subcellularLocation>
</comment>
<dbReference type="PATRIC" id="fig|265726.11.peg.1353"/>
<feature type="domain" description="EamA" evidence="6">
    <location>
        <begin position="149"/>
        <end position="277"/>
    </location>
</feature>
<dbReference type="OrthoDB" id="148351at2"/>
<dbReference type="InterPro" id="IPR037185">
    <property type="entry name" value="EmrE-like"/>
</dbReference>
<feature type="transmembrane region" description="Helical" evidence="5">
    <location>
        <begin position="236"/>
        <end position="256"/>
    </location>
</feature>
<dbReference type="RefSeq" id="WP_046221532.1">
    <property type="nucleotide sequence ID" value="NZ_JWYV01000014.1"/>
</dbReference>
<dbReference type="EMBL" id="JWYV01000014">
    <property type="protein sequence ID" value="KKC98990.1"/>
    <property type="molecule type" value="Genomic_DNA"/>
</dbReference>
<proteinExistence type="predicted"/>
<evidence type="ECO:0000313" key="8">
    <source>
        <dbReference type="Proteomes" id="UP000033633"/>
    </source>
</evidence>
<evidence type="ECO:0000256" key="5">
    <source>
        <dbReference type="SAM" id="Phobius"/>
    </source>
</evidence>
<feature type="transmembrane region" description="Helical" evidence="5">
    <location>
        <begin position="37"/>
        <end position="55"/>
    </location>
</feature>
<dbReference type="Pfam" id="PF00892">
    <property type="entry name" value="EamA"/>
    <property type="match status" value="2"/>
</dbReference>
<sequence>MLNKGRHLGVLLAAFSFLMFSVMDALGKQLSSDYSFAQITFFSSVFSLIPIIFMLNGNSLSSVLVTTQYRYHLARGIIILAMRFSALFAFSQMDFADTFSIILTGPLLLCLLSPVFLAERISVYQLLCVCLGFAGTIVVLRPGMVTFNLGVLGALAAALCFALNTIVMRKMGPKESPAAVLFYGMLFNILASGLLLTNSFTVPTWSDLGLFILCGLSAGLAQLCIFLALKRVSASVTGMMQYTCIVWAGVIGYIVWDDIPDNFVILGSSLIVISGLMNIRHATRQVA</sequence>
<keyword evidence="2 5" id="KW-0812">Transmembrane</keyword>
<feature type="transmembrane region" description="Helical" evidence="5">
    <location>
        <begin position="76"/>
        <end position="93"/>
    </location>
</feature>
<feature type="domain" description="EamA" evidence="6">
    <location>
        <begin position="8"/>
        <end position="140"/>
    </location>
</feature>
<keyword evidence="3 5" id="KW-1133">Transmembrane helix</keyword>
<comment type="caution">
    <text evidence="7">The sequence shown here is derived from an EMBL/GenBank/DDBJ whole genome shotgun (WGS) entry which is preliminary data.</text>
</comment>
<dbReference type="GO" id="GO:0016020">
    <property type="term" value="C:membrane"/>
    <property type="evidence" value="ECO:0007669"/>
    <property type="project" value="UniProtKB-SubCell"/>
</dbReference>
<feature type="transmembrane region" description="Helical" evidence="5">
    <location>
        <begin position="99"/>
        <end position="117"/>
    </location>
</feature>
<feature type="transmembrane region" description="Helical" evidence="5">
    <location>
        <begin position="147"/>
        <end position="167"/>
    </location>
</feature>
<dbReference type="Proteomes" id="UP000033633">
    <property type="component" value="Unassembled WGS sequence"/>
</dbReference>
<reference evidence="7 8" key="1">
    <citation type="submission" date="2014-12" db="EMBL/GenBank/DDBJ databases">
        <title>Mercury Reductase activity and rhizosphere competence traits in the genome of root associated Photobacterium halotolerans MELD1.</title>
        <authorList>
            <person name="Mathew D.C."/>
            <person name="Huang C.-C."/>
        </authorList>
    </citation>
    <scope>NUCLEOTIDE SEQUENCE [LARGE SCALE GENOMIC DNA]</scope>
    <source>
        <strain evidence="7 8">MELD1</strain>
    </source>
</reference>
<evidence type="ECO:0000313" key="7">
    <source>
        <dbReference type="EMBL" id="KKC98990.1"/>
    </source>
</evidence>
<evidence type="ECO:0000256" key="3">
    <source>
        <dbReference type="ARBA" id="ARBA00022989"/>
    </source>
</evidence>
<keyword evidence="4 5" id="KW-0472">Membrane</keyword>
<dbReference type="AlphaFoldDB" id="A0A0F5V9Y7"/>
<dbReference type="STRING" id="265726.KY46_15440"/>
<keyword evidence="8" id="KW-1185">Reference proteome</keyword>
<feature type="transmembrane region" description="Helical" evidence="5">
    <location>
        <begin position="208"/>
        <end position="229"/>
    </location>
</feature>
<organism evidence="7 8">
    <name type="scientific">Photobacterium halotolerans</name>
    <dbReference type="NCBI Taxonomy" id="265726"/>
    <lineage>
        <taxon>Bacteria</taxon>
        <taxon>Pseudomonadati</taxon>
        <taxon>Pseudomonadota</taxon>
        <taxon>Gammaproteobacteria</taxon>
        <taxon>Vibrionales</taxon>
        <taxon>Vibrionaceae</taxon>
        <taxon>Photobacterium</taxon>
    </lineage>
</organism>
<protein>
    <recommendedName>
        <fullName evidence="6">EamA domain-containing protein</fullName>
    </recommendedName>
</protein>
<evidence type="ECO:0000256" key="4">
    <source>
        <dbReference type="ARBA" id="ARBA00023136"/>
    </source>
</evidence>
<feature type="transmembrane region" description="Helical" evidence="5">
    <location>
        <begin position="179"/>
        <end position="196"/>
    </location>
</feature>
<gene>
    <name evidence="7" type="ORF">KY46_15440</name>
</gene>
<evidence type="ECO:0000256" key="1">
    <source>
        <dbReference type="ARBA" id="ARBA00004141"/>
    </source>
</evidence>
<accession>A0A0F5V9Y7</accession>
<dbReference type="PANTHER" id="PTHR22911:SF6">
    <property type="entry name" value="SOLUTE CARRIER FAMILY 35 MEMBER G1"/>
    <property type="match status" value="1"/>
</dbReference>
<feature type="transmembrane region" description="Helical" evidence="5">
    <location>
        <begin position="124"/>
        <end position="141"/>
    </location>
</feature>
<dbReference type="SUPFAM" id="SSF103481">
    <property type="entry name" value="Multidrug resistance efflux transporter EmrE"/>
    <property type="match status" value="2"/>
</dbReference>
<dbReference type="PANTHER" id="PTHR22911">
    <property type="entry name" value="ACYL-MALONYL CONDENSING ENZYME-RELATED"/>
    <property type="match status" value="1"/>
</dbReference>